<dbReference type="GO" id="GO:0043039">
    <property type="term" value="P:tRNA aminoacylation"/>
    <property type="evidence" value="ECO:0007669"/>
    <property type="project" value="InterPro"/>
</dbReference>
<dbReference type="eggNOG" id="COG2872">
    <property type="taxonomic scope" value="Bacteria"/>
</dbReference>
<evidence type="ECO:0000256" key="2">
    <source>
        <dbReference type="ARBA" id="ARBA00022833"/>
    </source>
</evidence>
<dbReference type="eggNOG" id="COG0366">
    <property type="taxonomic scope" value="Bacteria"/>
</dbReference>
<dbReference type="Gene3D" id="2.60.40.1180">
    <property type="entry name" value="Golgi alpha-mannosidase II"/>
    <property type="match status" value="1"/>
</dbReference>
<dbReference type="PANTHER" id="PTHR10357">
    <property type="entry name" value="ALPHA-AMYLASE FAMILY MEMBER"/>
    <property type="match status" value="1"/>
</dbReference>
<dbReference type="SMART" id="SM00642">
    <property type="entry name" value="Aamy"/>
    <property type="match status" value="1"/>
</dbReference>
<dbReference type="InterPro" id="IPR006047">
    <property type="entry name" value="GH13_cat_dom"/>
</dbReference>
<feature type="domain" description="Threonyl/alanyl tRNA synthetase SAD" evidence="4">
    <location>
        <begin position="671"/>
        <end position="717"/>
    </location>
</feature>
<keyword evidence="1" id="KW-0479">Metal-binding</keyword>
<dbReference type="Pfam" id="PF07973">
    <property type="entry name" value="tRNA_SAD"/>
    <property type="match status" value="1"/>
</dbReference>
<evidence type="ECO:0000313" key="5">
    <source>
        <dbReference type="EMBL" id="EEX18399.1"/>
    </source>
</evidence>
<protein>
    <submittedName>
        <fullName evidence="5">Alpha amylase, catalytic domain protein</fullName>
    </submittedName>
</protein>
<dbReference type="GO" id="GO:0009313">
    <property type="term" value="P:oligosaccharide catabolic process"/>
    <property type="evidence" value="ECO:0007669"/>
    <property type="project" value="TreeGrafter"/>
</dbReference>
<dbReference type="GO" id="GO:0004812">
    <property type="term" value="F:aminoacyl-tRNA ligase activity"/>
    <property type="evidence" value="ECO:0007669"/>
    <property type="project" value="InterPro"/>
</dbReference>
<dbReference type="RefSeq" id="WP_004383255.1">
    <property type="nucleotide sequence ID" value="NZ_GG698714.1"/>
</dbReference>
<dbReference type="GO" id="GO:0005524">
    <property type="term" value="F:ATP binding"/>
    <property type="evidence" value="ECO:0007669"/>
    <property type="project" value="InterPro"/>
</dbReference>
<dbReference type="InterPro" id="IPR018163">
    <property type="entry name" value="Thr/Ala-tRNA-synth_IIc_edit"/>
</dbReference>
<dbReference type="SMART" id="SM00863">
    <property type="entry name" value="tRNA_SAD"/>
    <property type="match status" value="1"/>
</dbReference>
<dbReference type="OrthoDB" id="9805159at2"/>
<dbReference type="PANTHER" id="PTHR10357:SF205">
    <property type="entry name" value="O-GLYCOSYL HYDROLASE FAMILY 13"/>
    <property type="match status" value="1"/>
</dbReference>
<keyword evidence="2" id="KW-0862">Zinc</keyword>
<dbReference type="InterPro" id="IPR012947">
    <property type="entry name" value="tRNA_SAD"/>
</dbReference>
<dbReference type="Proteomes" id="UP000003327">
    <property type="component" value="Unassembled WGS sequence"/>
</dbReference>
<dbReference type="EMBL" id="ACVA01000036">
    <property type="protein sequence ID" value="EEX18399.1"/>
    <property type="molecule type" value="Genomic_DNA"/>
</dbReference>
<dbReference type="GO" id="GO:0046872">
    <property type="term" value="F:metal ion binding"/>
    <property type="evidence" value="ECO:0007669"/>
    <property type="project" value="UniProtKB-KW"/>
</dbReference>
<dbReference type="Gene3D" id="3.20.20.80">
    <property type="entry name" value="Glycosidases"/>
    <property type="match status" value="2"/>
</dbReference>
<reference evidence="5 6" key="1">
    <citation type="submission" date="2009-09" db="EMBL/GenBank/DDBJ databases">
        <authorList>
            <person name="Weinstock G."/>
            <person name="Sodergren E."/>
            <person name="Clifton S."/>
            <person name="Fulton L."/>
            <person name="Fulton B."/>
            <person name="Courtney L."/>
            <person name="Fronick C."/>
            <person name="Harrison M."/>
            <person name="Strong C."/>
            <person name="Farmer C."/>
            <person name="Delahaunty K."/>
            <person name="Markovic C."/>
            <person name="Hall O."/>
            <person name="Minx P."/>
            <person name="Tomlinson C."/>
            <person name="Mitreva M."/>
            <person name="Nelson J."/>
            <person name="Hou S."/>
            <person name="Wollam A."/>
            <person name="Pepin K.H."/>
            <person name="Johnson M."/>
            <person name="Bhonagiri V."/>
            <person name="Nash W.E."/>
            <person name="Warren W."/>
            <person name="Chinwalla A."/>
            <person name="Mardis E.R."/>
            <person name="Wilson R.K."/>
        </authorList>
    </citation>
    <scope>NUCLEOTIDE SEQUENCE [LARGE SCALE GENOMIC DNA]</scope>
    <source>
        <strain evidence="5 6">F0319</strain>
    </source>
</reference>
<evidence type="ECO:0000256" key="1">
    <source>
        <dbReference type="ARBA" id="ARBA00022723"/>
    </source>
</evidence>
<feature type="domain" description="Glycosyl hydrolase family 13 catalytic" evidence="3">
    <location>
        <begin position="9"/>
        <end position="452"/>
    </location>
</feature>
<accession>C9MPP6</accession>
<name>C9MPP6_9BACT</name>
<dbReference type="HOGENOM" id="CLU_023351_0_0_10"/>
<dbReference type="InterPro" id="IPR017853">
    <property type="entry name" value="GH"/>
</dbReference>
<dbReference type="Gene3D" id="3.30.980.10">
    <property type="entry name" value="Threonyl-trna Synthetase, Chain A, domain 2"/>
    <property type="match status" value="1"/>
</dbReference>
<gene>
    <name evidence="5" type="ORF">HMPREF0973_01587</name>
</gene>
<proteinExistence type="predicted"/>
<dbReference type="SUPFAM" id="SSF55186">
    <property type="entry name" value="ThrRS/AlaRS common domain"/>
    <property type="match status" value="1"/>
</dbReference>
<organism evidence="5 6">
    <name type="scientific">Prevotella veroralis F0319</name>
    <dbReference type="NCBI Taxonomy" id="649761"/>
    <lineage>
        <taxon>Bacteria</taxon>
        <taxon>Pseudomonadati</taxon>
        <taxon>Bacteroidota</taxon>
        <taxon>Bacteroidia</taxon>
        <taxon>Bacteroidales</taxon>
        <taxon>Prevotellaceae</taxon>
        <taxon>Prevotella</taxon>
    </lineage>
</organism>
<evidence type="ECO:0000313" key="6">
    <source>
        <dbReference type="Proteomes" id="UP000003327"/>
    </source>
</evidence>
<dbReference type="AlphaFoldDB" id="C9MPP6"/>
<evidence type="ECO:0000259" key="4">
    <source>
        <dbReference type="SMART" id="SM00863"/>
    </source>
</evidence>
<dbReference type="CDD" id="cd11349">
    <property type="entry name" value="AmyAc_3"/>
    <property type="match status" value="1"/>
</dbReference>
<dbReference type="SUPFAM" id="SSF51011">
    <property type="entry name" value="Glycosyl hydrolase domain"/>
    <property type="match status" value="1"/>
</dbReference>
<dbReference type="SUPFAM" id="SSF51445">
    <property type="entry name" value="(Trans)glycosidases"/>
    <property type="match status" value="1"/>
</dbReference>
<dbReference type="Pfam" id="PF00128">
    <property type="entry name" value="Alpha-amylase"/>
    <property type="match status" value="1"/>
</dbReference>
<dbReference type="GO" id="GO:0004556">
    <property type="term" value="F:alpha-amylase activity"/>
    <property type="evidence" value="ECO:0007669"/>
    <property type="project" value="TreeGrafter"/>
</dbReference>
<dbReference type="InterPro" id="IPR013780">
    <property type="entry name" value="Glyco_hydro_b"/>
</dbReference>
<keyword evidence="6" id="KW-1185">Reference proteome</keyword>
<dbReference type="STRING" id="649761.HMPREF0973_01587"/>
<sequence>MKTKLVIYQVFTRTFGNKNLTRKENGTLAENGVGKMNDFDESVLRRIHDFGVTHLWYTGVIRHATCTDYSSFGIPCQNPRVVKGCAGSPYAITDYYDIDPDIAVNVDERMAEFEALISRTHGEGLKMFIDFVPNHVARQYKSIAKPQGVSDLGEGDDLGKHFDSQNNFYYCPGEALDLSGVAENEYAHGAEPYHEYPAKCTGNDRFDSHPQQNDWYETVKLNYGVDYCDAGGRSYHYHPIPSTWKKMTEILLFWAAKGIDGFRCDMAEMVPHEFWSYATQQVKERYPDVIFIGEVYDPNQYRMYVESGFDYLYDKVGMYDCIRGVICDERPASSITHEWQQVDDIRDHMLYFLENHDEQRIASNFFAGDPWKGVPGMIVSALLQQNPVMVYAGQEFGERGMDKEGFSGRDGRSTIFDYWTSEAIYKGFFNHEELTTDEKRLSLVYQGLLRFCNREKAVREGLTFDLMYVNNQSYQFNPRKQFVFLRKADDEVLLVVANFDQKRVQINVTIPAHAYDFLGLPEREVEMTDLLSGFTKMVELKRDGQVALDVEANYGRIYKFNVKEKPMDYVLNTHNKEEFPPAHTAEHLLNQVMVRMFGAERSNNAHIERKKSKMTFILDHKPNRKEEKAIVDEMNRLIAEDLPVTFEMVDRNHIPEGVSLDKLPDDASEMLRLVRIGDFDVCPCIGKHVRSTSQIGRFELLGTNWDESKHAFRIRFKVVV</sequence>
<comment type="caution">
    <text evidence="5">The sequence shown here is derived from an EMBL/GenBank/DDBJ whole genome shotgun (WGS) entry which is preliminary data.</text>
</comment>
<evidence type="ECO:0000259" key="3">
    <source>
        <dbReference type="SMART" id="SM00642"/>
    </source>
</evidence>